<dbReference type="GO" id="GO:0003714">
    <property type="term" value="F:transcription corepressor activity"/>
    <property type="evidence" value="ECO:0007669"/>
    <property type="project" value="InterPro"/>
</dbReference>
<evidence type="ECO:0000313" key="2">
    <source>
        <dbReference type="EMBL" id="RWS02587.1"/>
    </source>
</evidence>
<dbReference type="Proteomes" id="UP000285301">
    <property type="component" value="Unassembled WGS sequence"/>
</dbReference>
<protein>
    <submittedName>
        <fullName evidence="2">Zmynd11 protein-like protein</fullName>
    </submittedName>
</protein>
<feature type="non-terminal residue" evidence="2">
    <location>
        <position position="285"/>
    </location>
</feature>
<comment type="caution">
    <text evidence="2">The sequence shown here is derived from an EMBL/GenBank/DDBJ whole genome shotgun (WGS) entry which is preliminary data.</text>
</comment>
<gene>
    <name evidence="2" type="ORF">B4U79_19134</name>
</gene>
<dbReference type="GO" id="GO:0005634">
    <property type="term" value="C:nucleus"/>
    <property type="evidence" value="ECO:0007669"/>
    <property type="project" value="TreeGrafter"/>
</dbReference>
<sequence length="285" mass="33601">MSEKRFEIDSKLTLTTETDDCTPLEGRESQSWFVFAVWRQILELDSSAATLKAVFKSINYEKSKRNFDHSIKIAVNDGLIENKNGLLSICGETRSLTHDWYCFRCFKPAKIILKCNGCERVYHDSCRCFCDERKKCFYCQTRIQEPIRKKLLTKDEINDAIDLVFSKLKSSYSSLMQKSTLKHESEVLTRHVTKLLCKPHFNFSLIEAKVTNTEYQSFFEFATDCKTISYNLNVLYGPESEIGKQCEEMYNFVLKEIELLSYCVECYIRSFHKKRDDHYYWFIMP</sequence>
<dbReference type="EMBL" id="NCKU01007512">
    <property type="protein sequence ID" value="RWS02587.1"/>
    <property type="molecule type" value="Genomic_DNA"/>
</dbReference>
<dbReference type="Gene3D" id="1.20.920.10">
    <property type="entry name" value="Bromodomain-like"/>
    <property type="match status" value="1"/>
</dbReference>
<evidence type="ECO:0000313" key="3">
    <source>
        <dbReference type="Proteomes" id="UP000285301"/>
    </source>
</evidence>
<dbReference type="InterPro" id="IPR036427">
    <property type="entry name" value="Bromodomain-like_sf"/>
</dbReference>
<dbReference type="SUPFAM" id="SSF47370">
    <property type="entry name" value="Bromodomain"/>
    <property type="match status" value="1"/>
</dbReference>
<reference evidence="2 3" key="1">
    <citation type="journal article" date="2018" name="Gigascience">
        <title>Genomes of trombidid mites reveal novel predicted allergens and laterally-transferred genes associated with secondary metabolism.</title>
        <authorList>
            <person name="Dong X."/>
            <person name="Chaisiri K."/>
            <person name="Xia D."/>
            <person name="Armstrong S.D."/>
            <person name="Fang Y."/>
            <person name="Donnelly M.J."/>
            <person name="Kadowaki T."/>
            <person name="McGarry J.W."/>
            <person name="Darby A.C."/>
            <person name="Makepeace B.L."/>
        </authorList>
    </citation>
    <scope>NUCLEOTIDE SEQUENCE [LARGE SCALE GENOMIC DNA]</scope>
    <source>
        <strain evidence="2">UoL-WK</strain>
    </source>
</reference>
<name>A0A443QHV5_9ACAR</name>
<proteinExistence type="predicted"/>
<dbReference type="AlphaFoldDB" id="A0A443QHV5"/>
<dbReference type="PANTHER" id="PTHR46379:SF1">
    <property type="entry name" value="ZINC FINGER MYND DOMAIN-CONTAINING PROTEIN 11"/>
    <property type="match status" value="1"/>
</dbReference>
<dbReference type="GO" id="GO:0009966">
    <property type="term" value="P:regulation of signal transduction"/>
    <property type="evidence" value="ECO:0007669"/>
    <property type="project" value="TreeGrafter"/>
</dbReference>
<dbReference type="PANTHER" id="PTHR46379">
    <property type="entry name" value="ZINC FINGER MYND DOMAIN-CONTAINING"/>
    <property type="match status" value="1"/>
</dbReference>
<dbReference type="GO" id="GO:0034243">
    <property type="term" value="P:regulation of transcription elongation by RNA polymerase II"/>
    <property type="evidence" value="ECO:0007669"/>
    <property type="project" value="InterPro"/>
</dbReference>
<accession>A0A443QHV5</accession>
<dbReference type="OrthoDB" id="6272564at2759"/>
<keyword evidence="3" id="KW-1185">Reference proteome</keyword>
<keyword evidence="1" id="KW-0103">Bromodomain</keyword>
<dbReference type="STRING" id="1965070.A0A443QHV5"/>
<evidence type="ECO:0000256" key="1">
    <source>
        <dbReference type="ARBA" id="ARBA00023117"/>
    </source>
</evidence>
<organism evidence="2 3">
    <name type="scientific">Dinothrombium tinctorium</name>
    <dbReference type="NCBI Taxonomy" id="1965070"/>
    <lineage>
        <taxon>Eukaryota</taxon>
        <taxon>Metazoa</taxon>
        <taxon>Ecdysozoa</taxon>
        <taxon>Arthropoda</taxon>
        <taxon>Chelicerata</taxon>
        <taxon>Arachnida</taxon>
        <taxon>Acari</taxon>
        <taxon>Acariformes</taxon>
        <taxon>Trombidiformes</taxon>
        <taxon>Prostigmata</taxon>
        <taxon>Anystina</taxon>
        <taxon>Parasitengona</taxon>
        <taxon>Trombidioidea</taxon>
        <taxon>Trombidiidae</taxon>
        <taxon>Dinothrombium</taxon>
    </lineage>
</organism>
<dbReference type="InterPro" id="IPR047269">
    <property type="entry name" value="ZMY11"/>
</dbReference>